<dbReference type="EMBL" id="BSXS01007887">
    <property type="protein sequence ID" value="GME90671.1"/>
    <property type="molecule type" value="Genomic_DNA"/>
</dbReference>
<name>A0ACB5TLI6_AMBMO</name>
<sequence>MEYTVFVDSETELRLPSHLRVLQISEVLESDILSDIVNRDQLGQLSSADIHLSGADATGIYTDVERNESVYLRVASFLHELPVLKYLRLSISGNCTKRMIRRLSLNTLDHLVGLSFLISTRNFDLPIYYLPPSCLILQLHAFTTLSERFSETLSTLDIMLHGYTKSFEYFWDRFITPLNNLCCLNLTLADTTEVIDFSSLEFPVHLHTLEFHKYAGKCKFIFGELP</sequence>
<evidence type="ECO:0000313" key="1">
    <source>
        <dbReference type="EMBL" id="GME90671.1"/>
    </source>
</evidence>
<reference evidence="1" key="1">
    <citation type="submission" date="2023-04" db="EMBL/GenBank/DDBJ databases">
        <title>Ambrosiozyma monospora NBRC 10751.</title>
        <authorList>
            <person name="Ichikawa N."/>
            <person name="Sato H."/>
            <person name="Tonouchi N."/>
        </authorList>
    </citation>
    <scope>NUCLEOTIDE SEQUENCE</scope>
    <source>
        <strain evidence="1">NBRC 10751</strain>
    </source>
</reference>
<dbReference type="Proteomes" id="UP001165064">
    <property type="component" value="Unassembled WGS sequence"/>
</dbReference>
<protein>
    <submittedName>
        <fullName evidence="1">Unnamed protein product</fullName>
    </submittedName>
</protein>
<evidence type="ECO:0000313" key="2">
    <source>
        <dbReference type="Proteomes" id="UP001165064"/>
    </source>
</evidence>
<keyword evidence="2" id="KW-1185">Reference proteome</keyword>
<organism evidence="1 2">
    <name type="scientific">Ambrosiozyma monospora</name>
    <name type="common">Yeast</name>
    <name type="synonym">Endomycopsis monosporus</name>
    <dbReference type="NCBI Taxonomy" id="43982"/>
    <lineage>
        <taxon>Eukaryota</taxon>
        <taxon>Fungi</taxon>
        <taxon>Dikarya</taxon>
        <taxon>Ascomycota</taxon>
        <taxon>Saccharomycotina</taxon>
        <taxon>Pichiomycetes</taxon>
        <taxon>Pichiales</taxon>
        <taxon>Pichiaceae</taxon>
        <taxon>Ambrosiozyma</taxon>
    </lineage>
</organism>
<proteinExistence type="predicted"/>
<accession>A0ACB5TLI6</accession>
<gene>
    <name evidence="1" type="ORF">Amon02_000875100</name>
</gene>
<comment type="caution">
    <text evidence="1">The sequence shown here is derived from an EMBL/GenBank/DDBJ whole genome shotgun (WGS) entry which is preliminary data.</text>
</comment>